<reference evidence="1 2" key="1">
    <citation type="journal article" date="2019" name="Sci. Rep.">
        <title>Orb-weaving spider Araneus ventricosus genome elucidates the spidroin gene catalogue.</title>
        <authorList>
            <person name="Kono N."/>
            <person name="Nakamura H."/>
            <person name="Ohtoshi R."/>
            <person name="Moran D.A.P."/>
            <person name="Shinohara A."/>
            <person name="Yoshida Y."/>
            <person name="Fujiwara M."/>
            <person name="Mori M."/>
            <person name="Tomita M."/>
            <person name="Arakawa K."/>
        </authorList>
    </citation>
    <scope>NUCLEOTIDE SEQUENCE [LARGE SCALE GENOMIC DNA]</scope>
</reference>
<gene>
    <name evidence="1" type="ORF">AVEN_35939_1</name>
</gene>
<evidence type="ECO:0000313" key="1">
    <source>
        <dbReference type="EMBL" id="GBN59937.1"/>
    </source>
</evidence>
<accession>A0A4Y2QBE2</accession>
<comment type="caution">
    <text evidence="1">The sequence shown here is derived from an EMBL/GenBank/DDBJ whole genome shotgun (WGS) entry which is preliminary data.</text>
</comment>
<dbReference type="AlphaFoldDB" id="A0A4Y2QBE2"/>
<name>A0A4Y2QBE2_ARAVE</name>
<sequence>MNPLRSMLDRKPREMSNGWTKESEIIVVVEDFSYLLFGLKRAACIKSVSAEIPEITINITRSGESQLLFNLIFVNGGARLFSCKVLILGNTGFWHECGQVDVMKTCNVWCEFPLTVNLETRTYKQYFLQNDEITLKCKVTYFELTLPENSATIGHGLDSPQSLQTSPCVENLPLSEN</sequence>
<proteinExistence type="predicted"/>
<organism evidence="1 2">
    <name type="scientific">Araneus ventricosus</name>
    <name type="common">Orbweaver spider</name>
    <name type="synonym">Epeira ventricosa</name>
    <dbReference type="NCBI Taxonomy" id="182803"/>
    <lineage>
        <taxon>Eukaryota</taxon>
        <taxon>Metazoa</taxon>
        <taxon>Ecdysozoa</taxon>
        <taxon>Arthropoda</taxon>
        <taxon>Chelicerata</taxon>
        <taxon>Arachnida</taxon>
        <taxon>Araneae</taxon>
        <taxon>Araneomorphae</taxon>
        <taxon>Entelegynae</taxon>
        <taxon>Araneoidea</taxon>
        <taxon>Araneidae</taxon>
        <taxon>Araneus</taxon>
    </lineage>
</organism>
<protein>
    <submittedName>
        <fullName evidence="1">Uncharacterized protein</fullName>
    </submittedName>
</protein>
<evidence type="ECO:0000313" key="2">
    <source>
        <dbReference type="Proteomes" id="UP000499080"/>
    </source>
</evidence>
<dbReference type="EMBL" id="BGPR01013278">
    <property type="protein sequence ID" value="GBN59937.1"/>
    <property type="molecule type" value="Genomic_DNA"/>
</dbReference>
<dbReference type="Proteomes" id="UP000499080">
    <property type="component" value="Unassembled WGS sequence"/>
</dbReference>
<keyword evidence="2" id="KW-1185">Reference proteome</keyword>